<dbReference type="PROSITE" id="PS51038">
    <property type="entry name" value="BAH"/>
    <property type="match status" value="1"/>
</dbReference>
<dbReference type="Gene3D" id="2.30.30.490">
    <property type="match status" value="1"/>
</dbReference>
<evidence type="ECO:0000313" key="16">
    <source>
        <dbReference type="Proteomes" id="UP000310708"/>
    </source>
</evidence>
<keyword evidence="3" id="KW-0156">Chromatin regulator</keyword>
<dbReference type="EMBL" id="SPRX01000018">
    <property type="protein sequence ID" value="TIC66193.1"/>
    <property type="molecule type" value="Genomic_DNA"/>
</dbReference>
<dbReference type="Proteomes" id="UP000305647">
    <property type="component" value="Unassembled WGS sequence"/>
</dbReference>
<dbReference type="GO" id="GO:0003682">
    <property type="term" value="F:chromatin binding"/>
    <property type="evidence" value="ECO:0007669"/>
    <property type="project" value="InterPro"/>
</dbReference>
<dbReference type="PROSITE" id="PS50014">
    <property type="entry name" value="BROMODOMAIN_2"/>
    <property type="match status" value="1"/>
</dbReference>
<dbReference type="SMART" id="SM00297">
    <property type="entry name" value="BROMO"/>
    <property type="match status" value="1"/>
</dbReference>
<dbReference type="SUPFAM" id="SSF47370">
    <property type="entry name" value="Bromodomain"/>
    <property type="match status" value="1"/>
</dbReference>
<evidence type="ECO:0000256" key="3">
    <source>
        <dbReference type="ARBA" id="ARBA00022853"/>
    </source>
</evidence>
<dbReference type="SMART" id="SM00439">
    <property type="entry name" value="BAH"/>
    <property type="match status" value="1"/>
</dbReference>
<dbReference type="Gene3D" id="1.20.920.10">
    <property type="entry name" value="Bromodomain-like"/>
    <property type="match status" value="1"/>
</dbReference>
<evidence type="ECO:0000313" key="13">
    <source>
        <dbReference type="EMBL" id="TIC66193.1"/>
    </source>
</evidence>
<protein>
    <recommendedName>
        <fullName evidence="17">BAH domain-containing protein</fullName>
    </recommendedName>
</protein>
<keyword evidence="5 8" id="KW-0103">Bromodomain</keyword>
<evidence type="ECO:0000313" key="14">
    <source>
        <dbReference type="Proteomes" id="UP000305647"/>
    </source>
</evidence>
<dbReference type="InterPro" id="IPR043151">
    <property type="entry name" value="BAH_sf"/>
</dbReference>
<comment type="subcellular location">
    <subcellularLocation>
        <location evidence="1">Nucleus</location>
    </subcellularLocation>
</comment>
<keyword evidence="7" id="KW-0539">Nucleus</keyword>
<keyword evidence="4" id="KW-0805">Transcription regulation</keyword>
<proteinExistence type="predicted"/>
<dbReference type="InterPro" id="IPR001487">
    <property type="entry name" value="Bromodomain"/>
</dbReference>
<evidence type="ECO:0000259" key="9">
    <source>
        <dbReference type="PROSITE" id="PS50014"/>
    </source>
</evidence>
<organism evidence="13 16">
    <name type="scientific">Wallemia mellicola</name>
    <dbReference type="NCBI Taxonomy" id="1708541"/>
    <lineage>
        <taxon>Eukaryota</taxon>
        <taxon>Fungi</taxon>
        <taxon>Dikarya</taxon>
        <taxon>Basidiomycota</taxon>
        <taxon>Wallemiomycotina</taxon>
        <taxon>Wallemiomycetes</taxon>
        <taxon>Wallemiales</taxon>
        <taxon>Wallemiaceae</taxon>
        <taxon>Wallemia</taxon>
    </lineage>
</organism>
<sequence length="627" mass="71805">MIDLYDGNRYHFIQPEFHSIITQHLALAEKQQLLDIRDAGLGEDGFMKEFEGDHTIIFKLLIKVLRFLKDNSNSPLFEQFEYLPEQDQYFYSLVTDPFSLSELESNVNNGNYTTTKDFETDLFRVFDAFRLGSPVGSARYGNVNILQRFYVGLFAPSNLTLSQDFNFASVKAGPGNPYAEELAEGVPGMEGVGPATSRILTRHRQFKDDGHYRGLHLNMGDWVHIINPDDATKPIPAQLFKVFTPDYSTHPHITVCRYYRPEQTVHAPYRRFYENEVFKSGNYVDLPIEDLLEKTFVMFATKYSRGRPKEHLWDKRRPLYIVEHRYSPKSKTEDAGGFSKIKSWNACIPEEVRKTEYEMHYFDESQRPPLLPSPFLRGIEGPGRLDENAPPPEEIGQHAVANASAIAQQIGSLVPGTPSALAQASQTGATTYKKRNHKEAINQQAQLVHTGQQNDKKSQYKAHKIQYEKPAVKRDKKEKKLKNLDRSITANCKKRDIGQDGEVEFIPEETGECFTFIATPFDEIKASYFETDGDSNKLKWFSGPPLNMPKRGQTTYSPKYLLHRLSNEKPRKKKQKILEQDVDELKIAFDEFFDKNLEQSRKLSPGPRLSASEALINFSDSLSEVQN</sequence>
<evidence type="ECO:0000256" key="5">
    <source>
        <dbReference type="ARBA" id="ARBA00023117"/>
    </source>
</evidence>
<evidence type="ECO:0000256" key="6">
    <source>
        <dbReference type="ARBA" id="ARBA00023163"/>
    </source>
</evidence>
<dbReference type="AlphaFoldDB" id="A0A4T0NPL9"/>
<feature type="domain" description="BAH" evidence="10">
    <location>
        <begin position="215"/>
        <end position="337"/>
    </location>
</feature>
<evidence type="ECO:0000313" key="11">
    <source>
        <dbReference type="EMBL" id="TIC30797.1"/>
    </source>
</evidence>
<evidence type="ECO:0000256" key="8">
    <source>
        <dbReference type="PROSITE-ProRule" id="PRU00035"/>
    </source>
</evidence>
<comment type="caution">
    <text evidence="13">The sequence shown here is derived from an EMBL/GenBank/DDBJ whole genome shotgun (WGS) entry which is preliminary data.</text>
</comment>
<dbReference type="Proteomes" id="UP000310708">
    <property type="component" value="Unassembled WGS sequence"/>
</dbReference>
<dbReference type="Pfam" id="PF01426">
    <property type="entry name" value="BAH"/>
    <property type="match status" value="1"/>
</dbReference>
<keyword evidence="6" id="KW-0804">Transcription</keyword>
<dbReference type="InterPro" id="IPR036427">
    <property type="entry name" value="Bromodomain-like_sf"/>
</dbReference>
<evidence type="ECO:0000313" key="15">
    <source>
        <dbReference type="Proteomes" id="UP000309601"/>
    </source>
</evidence>
<gene>
    <name evidence="13" type="ORF">E3Q01_01782</name>
    <name evidence="12" type="ORF">E3Q02_02939</name>
    <name evidence="11" type="ORF">E3Q10_01924</name>
</gene>
<evidence type="ECO:0000256" key="4">
    <source>
        <dbReference type="ARBA" id="ARBA00023015"/>
    </source>
</evidence>
<reference evidence="14 15" key="1">
    <citation type="submission" date="2019-03" db="EMBL/GenBank/DDBJ databases">
        <title>Sequencing 25 genomes of Wallemia mellicola.</title>
        <authorList>
            <person name="Gostincar C."/>
        </authorList>
    </citation>
    <scope>NUCLEOTIDE SEQUENCE [LARGE SCALE GENOMIC DNA]</scope>
    <source>
        <strain evidence="12 15">EXF-1274</strain>
        <strain evidence="13 16">EXF-757</strain>
        <strain evidence="11 14">EXF-8738</strain>
    </source>
</reference>
<dbReference type="InterPro" id="IPR037382">
    <property type="entry name" value="Rsc/polybromo"/>
</dbReference>
<dbReference type="GO" id="GO:0006338">
    <property type="term" value="P:chromatin remodeling"/>
    <property type="evidence" value="ECO:0007669"/>
    <property type="project" value="InterPro"/>
</dbReference>
<evidence type="ECO:0000313" key="12">
    <source>
        <dbReference type="EMBL" id="TIC63632.1"/>
    </source>
</evidence>
<dbReference type="EMBL" id="SPRO01000016">
    <property type="protein sequence ID" value="TIC30797.1"/>
    <property type="molecule type" value="Genomic_DNA"/>
</dbReference>
<accession>A0A4T0NPL9</accession>
<name>A0A4T0NPL9_9BASI</name>
<dbReference type="InterPro" id="IPR001025">
    <property type="entry name" value="BAH_dom"/>
</dbReference>
<dbReference type="Pfam" id="PF00439">
    <property type="entry name" value="Bromodomain"/>
    <property type="match status" value="1"/>
</dbReference>
<evidence type="ECO:0000256" key="2">
    <source>
        <dbReference type="ARBA" id="ARBA00022737"/>
    </source>
</evidence>
<evidence type="ECO:0008006" key="17">
    <source>
        <dbReference type="Google" id="ProtNLM"/>
    </source>
</evidence>
<evidence type="ECO:0000256" key="1">
    <source>
        <dbReference type="ARBA" id="ARBA00004123"/>
    </source>
</evidence>
<dbReference type="GO" id="GO:0016586">
    <property type="term" value="C:RSC-type complex"/>
    <property type="evidence" value="ECO:0007669"/>
    <property type="project" value="InterPro"/>
</dbReference>
<dbReference type="Proteomes" id="UP000309601">
    <property type="component" value="Unassembled WGS sequence"/>
</dbReference>
<dbReference type="PANTHER" id="PTHR16062">
    <property type="entry name" value="SWI/SNF-RELATED"/>
    <property type="match status" value="1"/>
</dbReference>
<feature type="domain" description="Bromo" evidence="9">
    <location>
        <begin position="69"/>
        <end position="140"/>
    </location>
</feature>
<evidence type="ECO:0000259" key="10">
    <source>
        <dbReference type="PROSITE" id="PS51038"/>
    </source>
</evidence>
<dbReference type="EMBL" id="SPRW01000034">
    <property type="protein sequence ID" value="TIC63632.1"/>
    <property type="molecule type" value="Genomic_DNA"/>
</dbReference>
<dbReference type="GO" id="GO:0006368">
    <property type="term" value="P:transcription elongation by RNA polymerase II"/>
    <property type="evidence" value="ECO:0007669"/>
    <property type="project" value="TreeGrafter"/>
</dbReference>
<dbReference type="PANTHER" id="PTHR16062:SF21">
    <property type="entry name" value="CHROMATIN STRUCTURE-REMODELING COMPLEX SUBUNIT RSC1-RELATED"/>
    <property type="match status" value="1"/>
</dbReference>
<evidence type="ECO:0000256" key="7">
    <source>
        <dbReference type="ARBA" id="ARBA00023242"/>
    </source>
</evidence>
<keyword evidence="2" id="KW-0677">Repeat</keyword>